<dbReference type="RefSeq" id="WP_229804888.1">
    <property type="nucleotide sequence ID" value="NZ_BMYX01000023.1"/>
</dbReference>
<feature type="transmembrane region" description="Helical" evidence="5">
    <location>
        <begin position="212"/>
        <end position="230"/>
    </location>
</feature>
<name>A0A918P662_9NEIS</name>
<reference evidence="7" key="2">
    <citation type="submission" date="2020-09" db="EMBL/GenBank/DDBJ databases">
        <authorList>
            <person name="Sun Q."/>
            <person name="Kim S."/>
        </authorList>
    </citation>
    <scope>NUCLEOTIDE SEQUENCE</scope>
    <source>
        <strain evidence="7">KCTC 32182</strain>
    </source>
</reference>
<keyword evidence="4 5" id="KW-0472">Membrane</keyword>
<dbReference type="EMBL" id="BMYX01000023">
    <property type="protein sequence ID" value="GGY26406.1"/>
    <property type="molecule type" value="Genomic_DNA"/>
</dbReference>
<feature type="domain" description="EamA" evidence="6">
    <location>
        <begin position="11"/>
        <end position="141"/>
    </location>
</feature>
<evidence type="ECO:0000256" key="3">
    <source>
        <dbReference type="ARBA" id="ARBA00022989"/>
    </source>
</evidence>
<feature type="transmembrane region" description="Helical" evidence="5">
    <location>
        <begin position="40"/>
        <end position="60"/>
    </location>
</feature>
<accession>A0A918P662</accession>
<comment type="caution">
    <text evidence="7">The sequence shown here is derived from an EMBL/GenBank/DDBJ whole genome shotgun (WGS) entry which is preliminary data.</text>
</comment>
<evidence type="ECO:0000256" key="4">
    <source>
        <dbReference type="ARBA" id="ARBA00023136"/>
    </source>
</evidence>
<sequence>MRTGNAHALSLGAGWMVVASAMFALMGVCVKSGAATFSPVALVFWRTSLGVVSVGAAALWRRDAFATPWMRYHMQRGLIGFVSLLLSFYAMAHLPLSTAVTLTYTSPIFLAALSVVLLGETLSRRGVTGILLGFAGVLLLLRPTFAADAWPASLAGLLSGALAGWSYLHVRELGRRGEAEWRVVFYFALLSSVGSAVIMACGFAPWRTPDLASLPVLAGVGATATLGQLAMTRAYKVGNKLLAANLAYLTVVFAALLGWGLWDDALDAGKVMSMTLIVISGIFASRR</sequence>
<keyword evidence="2 5" id="KW-0812">Transmembrane</keyword>
<evidence type="ECO:0000313" key="7">
    <source>
        <dbReference type="EMBL" id="GGY26406.1"/>
    </source>
</evidence>
<proteinExistence type="predicted"/>
<evidence type="ECO:0000256" key="5">
    <source>
        <dbReference type="SAM" id="Phobius"/>
    </source>
</evidence>
<dbReference type="GO" id="GO:0016020">
    <property type="term" value="C:membrane"/>
    <property type="evidence" value="ECO:0007669"/>
    <property type="project" value="UniProtKB-SubCell"/>
</dbReference>
<gene>
    <name evidence="7" type="ORF">GCM10011289_32410</name>
</gene>
<dbReference type="AlphaFoldDB" id="A0A918P662"/>
<feature type="transmembrane region" description="Helical" evidence="5">
    <location>
        <begin position="242"/>
        <end position="262"/>
    </location>
</feature>
<evidence type="ECO:0000259" key="6">
    <source>
        <dbReference type="Pfam" id="PF00892"/>
    </source>
</evidence>
<keyword evidence="8" id="KW-1185">Reference proteome</keyword>
<feature type="transmembrane region" description="Helical" evidence="5">
    <location>
        <begin position="151"/>
        <end position="171"/>
    </location>
</feature>
<dbReference type="SUPFAM" id="SSF103481">
    <property type="entry name" value="Multidrug resistance efflux transporter EmrE"/>
    <property type="match status" value="2"/>
</dbReference>
<dbReference type="InterPro" id="IPR037185">
    <property type="entry name" value="EmrE-like"/>
</dbReference>
<comment type="subcellular location">
    <subcellularLocation>
        <location evidence="1">Membrane</location>
        <topology evidence="1">Multi-pass membrane protein</topology>
    </subcellularLocation>
</comment>
<dbReference type="PANTHER" id="PTHR22911">
    <property type="entry name" value="ACYL-MALONYL CONDENSING ENZYME-RELATED"/>
    <property type="match status" value="1"/>
</dbReference>
<dbReference type="Proteomes" id="UP000645257">
    <property type="component" value="Unassembled WGS sequence"/>
</dbReference>
<feature type="transmembrane region" description="Helical" evidence="5">
    <location>
        <begin position="268"/>
        <end position="285"/>
    </location>
</feature>
<feature type="transmembrane region" description="Helical" evidence="5">
    <location>
        <begin position="126"/>
        <end position="145"/>
    </location>
</feature>
<dbReference type="InterPro" id="IPR000620">
    <property type="entry name" value="EamA_dom"/>
</dbReference>
<keyword evidence="3 5" id="KW-1133">Transmembrane helix</keyword>
<dbReference type="Pfam" id="PF00892">
    <property type="entry name" value="EamA"/>
    <property type="match status" value="1"/>
</dbReference>
<feature type="transmembrane region" description="Helical" evidence="5">
    <location>
        <begin position="98"/>
        <end position="119"/>
    </location>
</feature>
<protein>
    <submittedName>
        <fullName evidence="7">Membrane protein</fullName>
    </submittedName>
</protein>
<reference evidence="7" key="1">
    <citation type="journal article" date="2014" name="Int. J. Syst. Evol. Microbiol.">
        <title>Complete genome sequence of Corynebacterium casei LMG S-19264T (=DSM 44701T), isolated from a smear-ripened cheese.</title>
        <authorList>
            <consortium name="US DOE Joint Genome Institute (JGI-PGF)"/>
            <person name="Walter F."/>
            <person name="Albersmeier A."/>
            <person name="Kalinowski J."/>
            <person name="Ruckert C."/>
        </authorList>
    </citation>
    <scope>NUCLEOTIDE SEQUENCE</scope>
    <source>
        <strain evidence="7">KCTC 32182</strain>
    </source>
</reference>
<evidence type="ECO:0000313" key="8">
    <source>
        <dbReference type="Proteomes" id="UP000645257"/>
    </source>
</evidence>
<organism evidence="7 8">
    <name type="scientific">Paludibacterium paludis</name>
    <dbReference type="NCBI Taxonomy" id="1225769"/>
    <lineage>
        <taxon>Bacteria</taxon>
        <taxon>Pseudomonadati</taxon>
        <taxon>Pseudomonadota</taxon>
        <taxon>Betaproteobacteria</taxon>
        <taxon>Neisseriales</taxon>
        <taxon>Chromobacteriaceae</taxon>
        <taxon>Paludibacterium</taxon>
    </lineage>
</organism>
<evidence type="ECO:0000256" key="1">
    <source>
        <dbReference type="ARBA" id="ARBA00004141"/>
    </source>
</evidence>
<evidence type="ECO:0000256" key="2">
    <source>
        <dbReference type="ARBA" id="ARBA00022692"/>
    </source>
</evidence>
<feature type="transmembrane region" description="Helical" evidence="5">
    <location>
        <begin position="12"/>
        <end position="34"/>
    </location>
</feature>
<feature type="transmembrane region" description="Helical" evidence="5">
    <location>
        <begin position="183"/>
        <end position="206"/>
    </location>
</feature>
<dbReference type="PANTHER" id="PTHR22911:SF6">
    <property type="entry name" value="SOLUTE CARRIER FAMILY 35 MEMBER G1"/>
    <property type="match status" value="1"/>
</dbReference>
<feature type="transmembrane region" description="Helical" evidence="5">
    <location>
        <begin position="72"/>
        <end position="92"/>
    </location>
</feature>
<dbReference type="Gene3D" id="1.10.3730.20">
    <property type="match status" value="1"/>
</dbReference>